<feature type="transmembrane region" description="Helical" evidence="1">
    <location>
        <begin position="54"/>
        <end position="76"/>
    </location>
</feature>
<proteinExistence type="predicted"/>
<dbReference type="EMBL" id="JAYGGQ010000003">
    <property type="protein sequence ID" value="MEA5454279.1"/>
    <property type="molecule type" value="Genomic_DNA"/>
</dbReference>
<reference evidence="2 3" key="1">
    <citation type="submission" date="2023-12" db="EMBL/GenBank/DDBJ databases">
        <title>Sinomonas terricola sp. nov, isolated from litchi orchard soil in Guangdong, PR China.</title>
        <authorList>
            <person name="Jiaxin W."/>
            <person name="Yang Z."/>
            <person name="Honghui Z."/>
        </authorList>
    </citation>
    <scope>NUCLEOTIDE SEQUENCE [LARGE SCALE GENOMIC DNA]</scope>
    <source>
        <strain evidence="2 3">JGH33</strain>
    </source>
</reference>
<feature type="transmembrane region" description="Helical" evidence="1">
    <location>
        <begin position="7"/>
        <end position="30"/>
    </location>
</feature>
<comment type="caution">
    <text evidence="2">The sequence shown here is derived from an EMBL/GenBank/DDBJ whole genome shotgun (WGS) entry which is preliminary data.</text>
</comment>
<evidence type="ECO:0000313" key="2">
    <source>
        <dbReference type="EMBL" id="MEA5454279.1"/>
    </source>
</evidence>
<feature type="transmembrane region" description="Helical" evidence="1">
    <location>
        <begin position="83"/>
        <end position="101"/>
    </location>
</feature>
<accession>A0ABU5T3Q1</accession>
<feature type="transmembrane region" description="Helical" evidence="1">
    <location>
        <begin position="206"/>
        <end position="225"/>
    </location>
</feature>
<evidence type="ECO:0000256" key="1">
    <source>
        <dbReference type="SAM" id="Phobius"/>
    </source>
</evidence>
<keyword evidence="1" id="KW-0812">Transmembrane</keyword>
<dbReference type="Proteomes" id="UP001304769">
    <property type="component" value="Unassembled WGS sequence"/>
</dbReference>
<protein>
    <recommendedName>
        <fullName evidence="4">DUF998 domain-containing protein</fullName>
    </recommendedName>
</protein>
<feature type="transmembrane region" description="Helical" evidence="1">
    <location>
        <begin position="296"/>
        <end position="316"/>
    </location>
</feature>
<sequence length="427" mass="44363">MENQALRIIFSLFVGVLFALLVAFGIQAFYPQPELLPSMGTADDYGSYRLALEAYNRVVSAVIAGIAFVPIAVSAVAPTRAAVIADGILYGGLFTLLYAAGRGVASAETAGSFAAVAGVLLAALALGHVLTQGWPWKRVRWLRRAPTGGDRAALTVIFPLIAGVLITFSASLGIQSFYPPPEPPYGPAEQSGQAFVDATALYGRNLGVIATIVGFLLLATGFVFARTSPITSDSLFSGGLFTLIFAAVRSTGSHSALSFYVVAAGYLIALAAGHLRLAEVRWRLRRAAKAPASRMLALVFPLGAGVLTVAAFELGIDAYYPSPSGGPVSAWARTVSVIATVVAVVLWAASFALGKASPSSANALLLGGLLSLVFGVVPAAMTGQQATVFIALAVALAVVLFVGYRRFADRQHRRTPPTPPTPPAITA</sequence>
<name>A0ABU5T3Q1_9MICC</name>
<feature type="transmembrane region" description="Helical" evidence="1">
    <location>
        <begin position="152"/>
        <end position="174"/>
    </location>
</feature>
<keyword evidence="1" id="KW-1133">Transmembrane helix</keyword>
<feature type="transmembrane region" description="Helical" evidence="1">
    <location>
        <begin position="234"/>
        <end position="251"/>
    </location>
</feature>
<feature type="transmembrane region" description="Helical" evidence="1">
    <location>
        <begin position="257"/>
        <end position="275"/>
    </location>
</feature>
<evidence type="ECO:0000313" key="3">
    <source>
        <dbReference type="Proteomes" id="UP001304769"/>
    </source>
</evidence>
<keyword evidence="1" id="KW-0472">Membrane</keyword>
<feature type="transmembrane region" description="Helical" evidence="1">
    <location>
        <begin position="328"/>
        <end position="349"/>
    </location>
</feature>
<evidence type="ECO:0008006" key="4">
    <source>
        <dbReference type="Google" id="ProtNLM"/>
    </source>
</evidence>
<dbReference type="RefSeq" id="WP_323278100.1">
    <property type="nucleotide sequence ID" value="NZ_JAYGGQ010000003.1"/>
</dbReference>
<feature type="transmembrane region" description="Helical" evidence="1">
    <location>
        <begin position="113"/>
        <end position="131"/>
    </location>
</feature>
<feature type="transmembrane region" description="Helical" evidence="1">
    <location>
        <begin position="386"/>
        <end position="404"/>
    </location>
</feature>
<gene>
    <name evidence="2" type="ORF">SPF06_06025</name>
</gene>
<organism evidence="2 3">
    <name type="scientific">Sinomonas terricola</name>
    <dbReference type="NCBI Taxonomy" id="3110330"/>
    <lineage>
        <taxon>Bacteria</taxon>
        <taxon>Bacillati</taxon>
        <taxon>Actinomycetota</taxon>
        <taxon>Actinomycetes</taxon>
        <taxon>Micrococcales</taxon>
        <taxon>Micrococcaceae</taxon>
        <taxon>Sinomonas</taxon>
    </lineage>
</organism>
<keyword evidence="3" id="KW-1185">Reference proteome</keyword>
<feature type="transmembrane region" description="Helical" evidence="1">
    <location>
        <begin position="361"/>
        <end position="380"/>
    </location>
</feature>